<evidence type="ECO:0000313" key="6">
    <source>
        <dbReference type="EMBL" id="EDK47334.1"/>
    </source>
</evidence>
<feature type="domain" description="tRNA ligase kinase" evidence="4">
    <location>
        <begin position="420"/>
        <end position="584"/>
    </location>
</feature>
<dbReference type="GO" id="GO:0005737">
    <property type="term" value="C:cytoplasm"/>
    <property type="evidence" value="ECO:0007669"/>
    <property type="project" value="EnsemblFungi"/>
</dbReference>
<dbReference type="InterPro" id="IPR012387">
    <property type="entry name" value="Trl1_fun"/>
</dbReference>
<keyword evidence="7" id="KW-1185">Reference proteome</keyword>
<dbReference type="InterPro" id="IPR015966">
    <property type="entry name" value="tRNA_lig_kin_fungi"/>
</dbReference>
<dbReference type="STRING" id="379508.A5E7C6"/>
<evidence type="ECO:0000259" key="4">
    <source>
        <dbReference type="Pfam" id="PF08303"/>
    </source>
</evidence>
<dbReference type="GO" id="GO:0005524">
    <property type="term" value="F:ATP binding"/>
    <property type="evidence" value="ECO:0007669"/>
    <property type="project" value="UniProtKB-UniRule"/>
</dbReference>
<name>A5E7C6_LODEL</name>
<proteinExistence type="inferred from homology"/>
<dbReference type="PANTHER" id="PTHR32004">
    <property type="entry name" value="TRNA LIGASE"/>
    <property type="match status" value="1"/>
</dbReference>
<dbReference type="GO" id="GO:0051730">
    <property type="term" value="F:GTP-dependent polyribonucleotide 5'-hydroxyl-kinase activity"/>
    <property type="evidence" value="ECO:0007669"/>
    <property type="project" value="EnsemblFungi"/>
</dbReference>
<dbReference type="FunCoup" id="A5E7C6">
    <property type="interactions" value="90"/>
</dbReference>
<dbReference type="HOGENOM" id="CLU_010316_1_0_1"/>
<evidence type="ECO:0000256" key="1">
    <source>
        <dbReference type="PIRNR" id="PIRNR019634"/>
    </source>
</evidence>
<dbReference type="EMBL" id="CH981533">
    <property type="protein sequence ID" value="EDK47334.1"/>
    <property type="molecule type" value="Genomic_DNA"/>
</dbReference>
<dbReference type="InParanoid" id="A5E7C6"/>
<dbReference type="PIRSF" id="PIRSF019634">
    <property type="entry name" value="tRNA_lig_yeast"/>
    <property type="match status" value="1"/>
</dbReference>
<protein>
    <recommendedName>
        <fullName evidence="1">tRNA ligase</fullName>
        <ecNumber evidence="1">6.5.1.3</ecNumber>
    </recommendedName>
</protein>
<feature type="domain" description="T4 RNA ligase 1-like N-terminal" evidence="5">
    <location>
        <begin position="62"/>
        <end position="321"/>
    </location>
</feature>
<keyword evidence="1 6" id="KW-0436">Ligase</keyword>
<dbReference type="EC" id="6.5.1.3" evidence="1"/>
<gene>
    <name evidence="6" type="ORF">LELG_05515</name>
</gene>
<evidence type="ECO:0000256" key="2">
    <source>
        <dbReference type="PIRSR" id="PIRSR019634-50"/>
    </source>
</evidence>
<dbReference type="Pfam" id="PF08303">
    <property type="entry name" value="tRNA_lig_kinase"/>
    <property type="match status" value="1"/>
</dbReference>
<dbReference type="SUPFAM" id="SSF52540">
    <property type="entry name" value="P-loop containing nucleoside triphosphate hydrolases"/>
    <property type="match status" value="1"/>
</dbReference>
<comment type="similarity">
    <text evidence="1">Belongs to the TRL1 family.</text>
</comment>
<feature type="domain" description="tRNA ligase phosphodiesterase" evidence="3">
    <location>
        <begin position="588"/>
        <end position="800"/>
    </location>
</feature>
<dbReference type="Gene3D" id="3.40.50.300">
    <property type="entry name" value="P-loop containing nucleotide triphosphate hydrolases"/>
    <property type="match status" value="1"/>
</dbReference>
<comment type="catalytic activity">
    <reaction evidence="1">
        <text>ATP + (ribonucleotide)n-3'-hydroxyl + 5'-phospho-(ribonucleotide)m = (ribonucleotide)n+m + AMP + diphosphate.</text>
        <dbReference type="EC" id="6.5.1.3"/>
    </reaction>
</comment>
<dbReference type="GO" id="GO:0003972">
    <property type="term" value="F:RNA ligase (ATP) activity"/>
    <property type="evidence" value="ECO:0007669"/>
    <property type="project" value="UniProtKB-UniRule"/>
</dbReference>
<dbReference type="OMA" id="FQDWDYK"/>
<dbReference type="InterPro" id="IPR027417">
    <property type="entry name" value="P-loop_NTPase"/>
</dbReference>
<dbReference type="GO" id="GO:0032056">
    <property type="term" value="P:positive regulation of translation in response to stress"/>
    <property type="evidence" value="ECO:0007669"/>
    <property type="project" value="EnsemblFungi"/>
</dbReference>
<evidence type="ECO:0000259" key="3">
    <source>
        <dbReference type="Pfam" id="PF08302"/>
    </source>
</evidence>
<evidence type="ECO:0000259" key="5">
    <source>
        <dbReference type="Pfam" id="PF09511"/>
    </source>
</evidence>
<dbReference type="eggNOG" id="ENOG502QQB9">
    <property type="taxonomic scope" value="Eukaryota"/>
</dbReference>
<dbReference type="GO" id="GO:0004113">
    <property type="term" value="F:2',3'-cyclic-nucleotide 3'-phosphodiesterase activity"/>
    <property type="evidence" value="ECO:0007669"/>
    <property type="project" value="EnsemblFungi"/>
</dbReference>
<keyword evidence="1" id="KW-0819">tRNA processing</keyword>
<dbReference type="Pfam" id="PF08302">
    <property type="entry name" value="tRNA_lig_CPD"/>
    <property type="match status" value="1"/>
</dbReference>
<reference evidence="6 7" key="1">
    <citation type="journal article" date="2009" name="Nature">
        <title>Evolution of pathogenicity and sexual reproduction in eight Candida genomes.</title>
        <authorList>
            <person name="Butler G."/>
            <person name="Rasmussen M.D."/>
            <person name="Lin M.F."/>
            <person name="Santos M.A."/>
            <person name="Sakthikumar S."/>
            <person name="Munro C.A."/>
            <person name="Rheinbay E."/>
            <person name="Grabherr M."/>
            <person name="Forche A."/>
            <person name="Reedy J.L."/>
            <person name="Agrafioti I."/>
            <person name="Arnaud M.B."/>
            <person name="Bates S."/>
            <person name="Brown A.J."/>
            <person name="Brunke S."/>
            <person name="Costanzo M.C."/>
            <person name="Fitzpatrick D.A."/>
            <person name="de Groot P.W."/>
            <person name="Harris D."/>
            <person name="Hoyer L.L."/>
            <person name="Hube B."/>
            <person name="Klis F.M."/>
            <person name="Kodira C."/>
            <person name="Lennard N."/>
            <person name="Logue M.E."/>
            <person name="Martin R."/>
            <person name="Neiman A.M."/>
            <person name="Nikolaou E."/>
            <person name="Quail M.A."/>
            <person name="Quinn J."/>
            <person name="Santos M.C."/>
            <person name="Schmitzberger F.F."/>
            <person name="Sherlock G."/>
            <person name="Shah P."/>
            <person name="Silverstein K.A."/>
            <person name="Skrzypek M.S."/>
            <person name="Soll D."/>
            <person name="Staggs R."/>
            <person name="Stansfield I."/>
            <person name="Stumpf M.P."/>
            <person name="Sudbery P.E."/>
            <person name="Srikantha T."/>
            <person name="Zeng Q."/>
            <person name="Berman J."/>
            <person name="Berriman M."/>
            <person name="Heitman J."/>
            <person name="Gow N.A."/>
            <person name="Lorenz M.C."/>
            <person name="Birren B.W."/>
            <person name="Kellis M."/>
            <person name="Cuomo C.A."/>
        </authorList>
    </citation>
    <scope>NUCLEOTIDE SEQUENCE [LARGE SCALE GENOMIC DNA]</scope>
    <source>
        <strain evidence="7">ATCC 11503 / BCRC 21390 / CBS 2605 / JCM 1781 / NBRC 1676 / NRRL YB-4239</strain>
    </source>
</reference>
<dbReference type="GO" id="GO:0005637">
    <property type="term" value="C:nuclear inner membrane"/>
    <property type="evidence" value="ECO:0007669"/>
    <property type="project" value="EnsemblFungi"/>
</dbReference>
<dbReference type="AlphaFoldDB" id="A5E7C6"/>
<dbReference type="GeneID" id="5230385"/>
<organism evidence="6 7">
    <name type="scientific">Lodderomyces elongisporus (strain ATCC 11503 / CBS 2605 / JCM 1781 / NBRC 1676 / NRRL YB-4239)</name>
    <name type="common">Yeast</name>
    <name type="synonym">Saccharomyces elongisporus</name>
    <dbReference type="NCBI Taxonomy" id="379508"/>
    <lineage>
        <taxon>Eukaryota</taxon>
        <taxon>Fungi</taxon>
        <taxon>Dikarya</taxon>
        <taxon>Ascomycota</taxon>
        <taxon>Saccharomycotina</taxon>
        <taxon>Pichiomycetes</taxon>
        <taxon>Debaryomycetaceae</taxon>
        <taxon>Candida/Lodderomyces clade</taxon>
        <taxon>Lodderomyces</taxon>
    </lineage>
</organism>
<dbReference type="VEuPathDB" id="FungiDB:LELG_05515"/>
<dbReference type="OrthoDB" id="276239at2759"/>
<evidence type="ECO:0000313" key="7">
    <source>
        <dbReference type="Proteomes" id="UP000001996"/>
    </source>
</evidence>
<dbReference type="KEGG" id="lel:PVL30_005055"/>
<dbReference type="GO" id="GO:2000622">
    <property type="term" value="P:regulation of nuclear-transcribed mRNA catabolic process, nonsense-mediated decay"/>
    <property type="evidence" value="ECO:0007669"/>
    <property type="project" value="EnsemblFungi"/>
</dbReference>
<dbReference type="Proteomes" id="UP000001996">
    <property type="component" value="Unassembled WGS sequence"/>
</dbReference>
<accession>A5E7C6</accession>
<dbReference type="PANTHER" id="PTHR32004:SF1">
    <property type="entry name" value="TRNA LIGASE"/>
    <property type="match status" value="1"/>
</dbReference>
<feature type="active site" description="N6-AMP-lysine intermediate" evidence="2">
    <location>
        <position position="109"/>
    </location>
</feature>
<dbReference type="Pfam" id="PF09511">
    <property type="entry name" value="RNA_lig_T4_1"/>
    <property type="match status" value="1"/>
</dbReference>
<dbReference type="InterPro" id="IPR015965">
    <property type="entry name" value="tRNA_lig_PDEase"/>
</dbReference>
<sequence>MRDSKETVQELCLRLEESTKLKKNGRCRKNTYAAKNNANVLLDSWRFQDYDYGTGKVKLPIEARGLFTYNNDTIIVRGYDKFFNVGEKSFTKEEYLCKHTVGPYDVTLKENGCIIFISGLPTGEIVVCSKHSTGERDDKTTKNHAFEGEKQLRLQIGDARLGELARYLYENSLTAVAELCDDEFEEHVLAYPKEKAGLYIHGLNHNTVKFHTVPIAEVEKFAHEWGFKFVETLRIEDTANLFNFLHKCAETGTYNGREVEGFVIRCKKLHALNTILKKEANTGAVATSTSHDLKQELNQELNQEQESEDFFFKYKFEEPYLLYRQFREVTRQMLDGKTIESIPLKKHQYVTRQYLKFVANLFVQQPQLKVEFSQNHGIIKVRQLFLEHSQTSGMNLLDLDKALTEAAKNNMDESERTKFVFVPISTIGCGKTTVFHTLKLLFPDWGHVQNDDIPRNAKLKIVDRALQLLADSPAVLFDRNNSSLRERRDIFKMVDEKRSNYLDGMFVIKYVALNFVPSETTDDELWNITFGRVKERGDNHQLIKSGSDEELARKVMMSFIHRFQPLDADKLPDLQFHHVINMKLAKNSSLENVKIIIDSLAKAFPKLMPTLKVPSEELIEMAFRESLAYQPSFTKNMGNNVVGNDQQKKKKEPTYYGIGVGRHHIVSSLEQILENEEYINLQNGGYVQEEFHVTLAHIASSKLPGNKPKWKNLVKLLVVGESNSGRNKLEFSADLKLRQIVINKGKLICIACEIENVYNNEKKIVEIEPLNKFFHVTVGCFPPVKAVESNATLSELYEVQGAFPKDGSYNIGEDKIEVVNITTDLCITNQHLFAFF</sequence>
<dbReference type="GO" id="GO:0006388">
    <property type="term" value="P:tRNA splicing, via endonucleolytic cleavage and ligation"/>
    <property type="evidence" value="ECO:0007669"/>
    <property type="project" value="UniProtKB-UniRule"/>
</dbReference>
<dbReference type="GO" id="GO:0036498">
    <property type="term" value="P:IRE1-mediated unfolded protein response"/>
    <property type="evidence" value="ECO:0007669"/>
    <property type="project" value="EnsemblFungi"/>
</dbReference>
<dbReference type="InterPro" id="IPR019039">
    <property type="entry name" value="T4-Rnl1-like_N"/>
</dbReference>
<dbReference type="GO" id="GO:0070966">
    <property type="term" value="P:nuclear-transcribed mRNA catabolic process, no-go decay"/>
    <property type="evidence" value="ECO:0007669"/>
    <property type="project" value="EnsemblFungi"/>
</dbReference>